<organism evidence="1">
    <name type="scientific">Cacopsylla melanoneura</name>
    <dbReference type="NCBI Taxonomy" id="428564"/>
    <lineage>
        <taxon>Eukaryota</taxon>
        <taxon>Metazoa</taxon>
        <taxon>Ecdysozoa</taxon>
        <taxon>Arthropoda</taxon>
        <taxon>Hexapoda</taxon>
        <taxon>Insecta</taxon>
        <taxon>Pterygota</taxon>
        <taxon>Neoptera</taxon>
        <taxon>Paraneoptera</taxon>
        <taxon>Hemiptera</taxon>
        <taxon>Sternorrhyncha</taxon>
        <taxon>Psylloidea</taxon>
        <taxon>Psyllidae</taxon>
        <taxon>Psyllinae</taxon>
        <taxon>Cacopsylla</taxon>
    </lineage>
</organism>
<dbReference type="EMBL" id="HBUF01558962">
    <property type="protein sequence ID" value="CAG6761370.1"/>
    <property type="molecule type" value="Transcribed_RNA"/>
</dbReference>
<evidence type="ECO:0000313" key="1">
    <source>
        <dbReference type="EMBL" id="CAG6761368.1"/>
    </source>
</evidence>
<dbReference type="EMBL" id="HBUF01558963">
    <property type="protein sequence ID" value="CAG6761372.1"/>
    <property type="molecule type" value="Transcribed_RNA"/>
</dbReference>
<dbReference type="EMBL" id="HBUF01558961">
    <property type="protein sequence ID" value="CAG6761368.1"/>
    <property type="molecule type" value="Transcribed_RNA"/>
</dbReference>
<dbReference type="AlphaFoldDB" id="A0A8D9EP95"/>
<proteinExistence type="predicted"/>
<sequence length="99" mass="11037">MIPRPTCPHSDVSLAASCPWCCSRGHVLCPQRVETLPYTRLLCLCYPPLICYSPGGHRLHWNTVSHLPTGTSNASDGFLVGREWPSPVQTQVQRYTSRS</sequence>
<name>A0A8D9EP95_9HEMI</name>
<protein>
    <submittedName>
        <fullName evidence="1">Uncharacterized protein</fullName>
    </submittedName>
</protein>
<accession>A0A8D9EP95</accession>
<reference evidence="1" key="1">
    <citation type="submission" date="2021-05" db="EMBL/GenBank/DDBJ databases">
        <authorList>
            <person name="Alioto T."/>
            <person name="Alioto T."/>
            <person name="Gomez Garrido J."/>
        </authorList>
    </citation>
    <scope>NUCLEOTIDE SEQUENCE</scope>
</reference>